<evidence type="ECO:0000313" key="4">
    <source>
        <dbReference type="EMBL" id="AEV32434.1"/>
    </source>
</evidence>
<dbReference type="STRING" id="926562.Oweho_1438"/>
<dbReference type="InterPro" id="IPR013830">
    <property type="entry name" value="SGNH_hydro"/>
</dbReference>
<feature type="domain" description="SGNH hydrolase-type esterase" evidence="2">
    <location>
        <begin position="38"/>
        <end position="218"/>
    </location>
</feature>
<dbReference type="GO" id="GO:0016788">
    <property type="term" value="F:hydrolase activity, acting on ester bonds"/>
    <property type="evidence" value="ECO:0007669"/>
    <property type="project" value="UniProtKB-ARBA"/>
</dbReference>
<dbReference type="RefSeq" id="WP_014201790.1">
    <property type="nucleotide sequence ID" value="NC_016599.1"/>
</dbReference>
<dbReference type="Pfam" id="PF18962">
    <property type="entry name" value="Por_Secre_tail"/>
    <property type="match status" value="1"/>
</dbReference>
<evidence type="ECO:0008006" key="6">
    <source>
        <dbReference type="Google" id="ProtNLM"/>
    </source>
</evidence>
<dbReference type="Proteomes" id="UP000005631">
    <property type="component" value="Chromosome"/>
</dbReference>
<gene>
    <name evidence="4" type="ordered locus">Oweho_1438</name>
</gene>
<accession>G8R866</accession>
<keyword evidence="5" id="KW-1185">Reference proteome</keyword>
<dbReference type="KEGG" id="oho:Oweho_1438"/>
<reference evidence="4 5" key="1">
    <citation type="journal article" date="2012" name="Stand. Genomic Sci.">
        <title>Genome sequence of the orange-pigmented seawater bacterium Owenweeksia hongkongensis type strain (UST20020801(T)).</title>
        <authorList>
            <person name="Riedel T."/>
            <person name="Held B."/>
            <person name="Nolan M."/>
            <person name="Lucas S."/>
            <person name="Lapidus A."/>
            <person name="Tice H."/>
            <person name="Del Rio T.G."/>
            <person name="Cheng J.F."/>
            <person name="Han C."/>
            <person name="Tapia R."/>
            <person name="Goodwin L.A."/>
            <person name="Pitluck S."/>
            <person name="Liolios K."/>
            <person name="Mavromatis K."/>
            <person name="Pagani I."/>
            <person name="Ivanova N."/>
            <person name="Mikhailova N."/>
            <person name="Pati A."/>
            <person name="Chen A."/>
            <person name="Palaniappan K."/>
            <person name="Rohde M."/>
            <person name="Tindall B.J."/>
            <person name="Detter J.C."/>
            <person name="Goker M."/>
            <person name="Woyke T."/>
            <person name="Bristow J."/>
            <person name="Eisen J.A."/>
            <person name="Markowitz V."/>
            <person name="Hugenholtz P."/>
            <person name="Klenk H.P."/>
            <person name="Kyrpides N.C."/>
        </authorList>
    </citation>
    <scope>NUCLEOTIDE SEQUENCE</scope>
    <source>
        <strain evidence="5">DSM 17368 / JCM 12287 / NRRL B-23963</strain>
    </source>
</reference>
<name>G8R866_OWEHD</name>
<dbReference type="Pfam" id="PF13472">
    <property type="entry name" value="Lipase_GDSL_2"/>
    <property type="match status" value="1"/>
</dbReference>
<organism evidence="4 5">
    <name type="scientific">Owenweeksia hongkongensis (strain DSM 17368 / CIP 108786 / JCM 12287 / NRRL B-23963 / UST20020801)</name>
    <dbReference type="NCBI Taxonomy" id="926562"/>
    <lineage>
        <taxon>Bacteria</taxon>
        <taxon>Pseudomonadati</taxon>
        <taxon>Bacteroidota</taxon>
        <taxon>Flavobacteriia</taxon>
        <taxon>Flavobacteriales</taxon>
        <taxon>Owenweeksiaceae</taxon>
        <taxon>Owenweeksia</taxon>
    </lineage>
</organism>
<evidence type="ECO:0000313" key="5">
    <source>
        <dbReference type="Proteomes" id="UP000005631"/>
    </source>
</evidence>
<dbReference type="Gene3D" id="3.40.50.1110">
    <property type="entry name" value="SGNH hydrolase"/>
    <property type="match status" value="1"/>
</dbReference>
<evidence type="ECO:0000256" key="1">
    <source>
        <dbReference type="ARBA" id="ARBA00022729"/>
    </source>
</evidence>
<sequence>MKKTLLSLFFIVFLSIPGKSNDTLNPCVRGQAFHLVILGSSTAAGAGPSSSANAWVNRYRTFLQSINPQNQVTNLAQGGTTTYHIMPDWFVAPSGRPTTNALRNVSEAIRLQADGIIVNMPSNDAAGGFTVNEQMANFILIAQVADSAGIPVWVCTTQPRNFSTAKVQIQEGVRDSILSYFGAHAIDFWTGFADSTGQMGPTFDSGDGVHMNDTAHQILFERVRDKQIFSQLIDTLSVPEHSIYSIENTKMKCGTEWDTVFIQLSNVGAPSTYNLPIKWEVENLLQSSVSTEWDTIFGGVNTCESFTQTLAINTSNGGKWMVSASLITTGDSLTVNDFSDTLTIIRQSLPTIATQNDTICAGDSASFFASGGDTIVWYNAMDSIIGFGPFFNTSALQQSEVYRASAVYGEMTFKESLFTTDNSSISYNGIMFDLIANDSLVIDSLALKAAVAGVSGVTAYYVNKSHFGLEDSAQAWTMWGTDTISASVADQFCNVNFGSISLQAGDTLGVYLMMQNGTNLRYLSASQVANFTSSKLTLTSGTGKAHNFGASYFPRIWNGEVFYHFGFNPEGDCATDTLIEAIVNAGDIYLGNDTSIALNQSLLLSLGGDYSQIMWSTGDTSRQLLIDGNVLGAGLFTYYVQAIDRFGCLVHDTIIVAIGQPLSLIERRNNLLQLYPNPTQGKVSISCDCSFKNGYLAVISSEGQRLRTIPIKESFLDMELDLSNLPNGTYWLHLFDEKGVNEYTPLVINH</sequence>
<dbReference type="HOGENOM" id="CLU_370822_0_0_10"/>
<dbReference type="PANTHER" id="PTHR43784">
    <property type="entry name" value="GDSL-LIKE LIPASE/ACYLHYDROLASE, PUTATIVE (AFU_ORTHOLOGUE AFUA_2G00820)-RELATED"/>
    <property type="match status" value="1"/>
</dbReference>
<dbReference type="AlphaFoldDB" id="G8R866"/>
<protein>
    <recommendedName>
        <fullName evidence="6">SGNH hydrolase-type esterase domain-containing protein</fullName>
    </recommendedName>
</protein>
<dbReference type="InterPro" id="IPR036514">
    <property type="entry name" value="SGNH_hydro_sf"/>
</dbReference>
<evidence type="ECO:0000259" key="2">
    <source>
        <dbReference type="Pfam" id="PF13472"/>
    </source>
</evidence>
<dbReference type="EMBL" id="CP003156">
    <property type="protein sequence ID" value="AEV32434.1"/>
    <property type="molecule type" value="Genomic_DNA"/>
</dbReference>
<dbReference type="CDD" id="cd00229">
    <property type="entry name" value="SGNH_hydrolase"/>
    <property type="match status" value="1"/>
</dbReference>
<dbReference type="OrthoDB" id="9808753at2"/>
<keyword evidence="1" id="KW-0732">Signal</keyword>
<dbReference type="InterPro" id="IPR053140">
    <property type="entry name" value="GDSL_Rv0518-like"/>
</dbReference>
<dbReference type="InterPro" id="IPR026444">
    <property type="entry name" value="Secre_tail"/>
</dbReference>
<evidence type="ECO:0000259" key="3">
    <source>
        <dbReference type="Pfam" id="PF18962"/>
    </source>
</evidence>
<feature type="domain" description="Secretion system C-terminal sorting" evidence="3">
    <location>
        <begin position="674"/>
        <end position="739"/>
    </location>
</feature>
<dbReference type="eggNOG" id="COG2755">
    <property type="taxonomic scope" value="Bacteria"/>
</dbReference>
<dbReference type="SUPFAM" id="SSF52266">
    <property type="entry name" value="SGNH hydrolase"/>
    <property type="match status" value="1"/>
</dbReference>
<dbReference type="PANTHER" id="PTHR43784:SF2">
    <property type="entry name" value="GDSL-LIKE LIPASE_ACYLHYDROLASE, PUTATIVE (AFU_ORTHOLOGUE AFUA_2G00820)-RELATED"/>
    <property type="match status" value="1"/>
</dbReference>
<proteinExistence type="predicted"/>